<evidence type="ECO:0000256" key="2">
    <source>
        <dbReference type="ARBA" id="ARBA00005312"/>
    </source>
</evidence>
<dbReference type="Pfam" id="PF00152">
    <property type="entry name" value="tRNA-synt_2"/>
    <property type="match status" value="1"/>
</dbReference>
<dbReference type="GO" id="GO:0004815">
    <property type="term" value="F:aspartate-tRNA ligase activity"/>
    <property type="evidence" value="ECO:0007669"/>
    <property type="project" value="UniProtKB-EC"/>
</dbReference>
<comment type="similarity">
    <text evidence="2">Belongs to the class-II aminoacyl-tRNA synthetase family. Type 2 subfamily.</text>
</comment>
<dbReference type="InterPro" id="IPR045864">
    <property type="entry name" value="aa-tRNA-synth_II/BPL/LPL"/>
</dbReference>
<dbReference type="HAMAP" id="MF_02075">
    <property type="entry name" value="Asp_tRNA_synth_type2"/>
    <property type="match status" value="1"/>
</dbReference>
<dbReference type="GO" id="GO:0017101">
    <property type="term" value="C:aminoacyl-tRNA synthetase multienzyme complex"/>
    <property type="evidence" value="ECO:0007669"/>
    <property type="project" value="TreeGrafter"/>
</dbReference>
<feature type="domain" description="Aminoacyl-transfer RNA synthetases class-II family profile" evidence="12">
    <location>
        <begin position="168"/>
        <end position="541"/>
    </location>
</feature>
<dbReference type="CDD" id="cd04320">
    <property type="entry name" value="AspRS_cyto_N"/>
    <property type="match status" value="1"/>
</dbReference>
<accession>A0A3L6KW05</accession>
<dbReference type="Pfam" id="PF01336">
    <property type="entry name" value="tRNA_anti-codon"/>
    <property type="match status" value="1"/>
</dbReference>
<name>A0A3L6KW05_9TRYP</name>
<evidence type="ECO:0000256" key="1">
    <source>
        <dbReference type="ARBA" id="ARBA00004496"/>
    </source>
</evidence>
<keyword evidence="5" id="KW-0436">Ligase</keyword>
<dbReference type="GO" id="GO:0005524">
    <property type="term" value="F:ATP binding"/>
    <property type="evidence" value="ECO:0007669"/>
    <property type="project" value="UniProtKB-KW"/>
</dbReference>
<comment type="subcellular location">
    <subcellularLocation>
        <location evidence="1">Cytoplasm</location>
    </subcellularLocation>
</comment>
<dbReference type="PANTHER" id="PTHR43450">
    <property type="entry name" value="ASPARTYL-TRNA SYNTHETASE"/>
    <property type="match status" value="1"/>
</dbReference>
<evidence type="ECO:0000256" key="11">
    <source>
        <dbReference type="ARBA" id="ARBA00047904"/>
    </source>
</evidence>
<keyword evidence="4" id="KW-0963">Cytoplasm</keyword>
<evidence type="ECO:0000256" key="3">
    <source>
        <dbReference type="ARBA" id="ARBA00012841"/>
    </source>
</evidence>
<comment type="catalytic activity">
    <reaction evidence="11">
        <text>tRNA(Asp) + L-aspartate + ATP = L-aspartyl-tRNA(Asp) + AMP + diphosphate</text>
        <dbReference type="Rhea" id="RHEA:19649"/>
        <dbReference type="Rhea" id="RHEA-COMP:9660"/>
        <dbReference type="Rhea" id="RHEA-COMP:9678"/>
        <dbReference type="ChEBI" id="CHEBI:29991"/>
        <dbReference type="ChEBI" id="CHEBI:30616"/>
        <dbReference type="ChEBI" id="CHEBI:33019"/>
        <dbReference type="ChEBI" id="CHEBI:78442"/>
        <dbReference type="ChEBI" id="CHEBI:78516"/>
        <dbReference type="ChEBI" id="CHEBI:456215"/>
        <dbReference type="EC" id="6.1.1.12"/>
    </reaction>
</comment>
<dbReference type="PRINTS" id="PR01042">
    <property type="entry name" value="TRNASYNTHASP"/>
</dbReference>
<dbReference type="InterPro" id="IPR002312">
    <property type="entry name" value="Asp/Asn-tRNA-synth_IIb"/>
</dbReference>
<dbReference type="SUPFAM" id="SSF50249">
    <property type="entry name" value="Nucleic acid-binding proteins"/>
    <property type="match status" value="1"/>
</dbReference>
<dbReference type="GO" id="GO:0003723">
    <property type="term" value="F:RNA binding"/>
    <property type="evidence" value="ECO:0007669"/>
    <property type="project" value="TreeGrafter"/>
</dbReference>
<proteinExistence type="inferred from homology"/>
<keyword evidence="9 13" id="KW-0030">Aminoacyl-tRNA synthetase</keyword>
<organism evidence="13">
    <name type="scientific">Trypanosoma brucei equiperdum</name>
    <dbReference type="NCBI Taxonomy" id="630700"/>
    <lineage>
        <taxon>Eukaryota</taxon>
        <taxon>Discoba</taxon>
        <taxon>Euglenozoa</taxon>
        <taxon>Kinetoplastea</taxon>
        <taxon>Metakinetoplastina</taxon>
        <taxon>Trypanosomatida</taxon>
        <taxon>Trypanosomatidae</taxon>
        <taxon>Trypanosoma</taxon>
    </lineage>
</organism>
<dbReference type="Gene3D" id="3.30.930.10">
    <property type="entry name" value="Bira Bifunctional Protein, Domain 2"/>
    <property type="match status" value="1"/>
</dbReference>
<evidence type="ECO:0000256" key="8">
    <source>
        <dbReference type="ARBA" id="ARBA00022917"/>
    </source>
</evidence>
<evidence type="ECO:0000259" key="12">
    <source>
        <dbReference type="PROSITE" id="PS50862"/>
    </source>
</evidence>
<gene>
    <name evidence="13" type="ORF">DPX39_100017400</name>
</gene>
<dbReference type="EMBL" id="QSBY01000010">
    <property type="protein sequence ID" value="RHW68574.1"/>
    <property type="molecule type" value="Genomic_DNA"/>
</dbReference>
<dbReference type="Gene3D" id="2.40.50.140">
    <property type="entry name" value="Nucleic acid-binding proteins"/>
    <property type="match status" value="1"/>
</dbReference>
<dbReference type="PROSITE" id="PS50862">
    <property type="entry name" value="AA_TRNA_LIGASE_II"/>
    <property type="match status" value="1"/>
</dbReference>
<protein>
    <recommendedName>
        <fullName evidence="3">aspartate--tRNA ligase</fullName>
        <ecNumber evidence="3">6.1.1.12</ecNumber>
    </recommendedName>
    <alternativeName>
        <fullName evidence="10">Aspartyl-tRNA synthetase</fullName>
    </alternativeName>
</protein>
<evidence type="ECO:0000313" key="13">
    <source>
        <dbReference type="EMBL" id="RHW68574.1"/>
    </source>
</evidence>
<dbReference type="InterPro" id="IPR004523">
    <property type="entry name" value="Asp-tRNA_synthase_2"/>
</dbReference>
<dbReference type="Proteomes" id="UP000266743">
    <property type="component" value="Chromosome 10"/>
</dbReference>
<dbReference type="InterPro" id="IPR006195">
    <property type="entry name" value="aa-tRNA-synth_II"/>
</dbReference>
<dbReference type="AlphaFoldDB" id="A0A3L6KW05"/>
<dbReference type="PANTHER" id="PTHR43450:SF3">
    <property type="entry name" value="ASPARTATE--TRNA LIGASE"/>
    <property type="match status" value="1"/>
</dbReference>
<dbReference type="SUPFAM" id="SSF55681">
    <property type="entry name" value="Class II aaRS and biotin synthetases"/>
    <property type="match status" value="1"/>
</dbReference>
<dbReference type="InterPro" id="IPR012340">
    <property type="entry name" value="NA-bd_OB-fold"/>
</dbReference>
<sequence>MYRFWPSFSPFPTLKLLNIHRWCCSATGKPPMVGVAAIQRGALQSAASARVRGRVENFRVRGKLAFIQLRQPPSHSIQVVAAGAEISHRVKELTPESIVDVIGEIKPTERPVTSVSCSNYELHATSIEVVSKAAVPLPFPLHDQNAKLDTRLNNRYIDMRTPLAVAMIRLVSAAAQSFRTQLLSRDFVELHTPKIIGTASEGGSALFSLDYFGRQAFLAQSPQLYKQMAIMGDGMRVFEIGPVFRAEKSLTHRHLTEFTGLDAEFTVDEFYTELLDVLESILCGMIWKLQTENAEWISQARAALMELDSAEDCGTVVPRREDIVCEVAEEIIAMYNIRFDDAASRIAPSVPTEPSEDRYHARIGTSGPKVLRMTFRDALQLIRDNDHQHAGRQQEVAGESDGEVVVDFNLNQERALGELIRLRYGVDLYVVDQFPLAARPFYTMPHPSEEGVACGFDMYLRGEEICSGGQRIHDVAQLIHSMEQRRMEAAHMRDYVDSFRYGAWPHGGFGLGLERIVLFLLGARDIRRVSLFPRDPRRLAP</sequence>
<evidence type="ECO:0000256" key="4">
    <source>
        <dbReference type="ARBA" id="ARBA00022490"/>
    </source>
</evidence>
<dbReference type="GO" id="GO:0006422">
    <property type="term" value="P:aspartyl-tRNA aminoacylation"/>
    <property type="evidence" value="ECO:0007669"/>
    <property type="project" value="InterPro"/>
</dbReference>
<keyword evidence="7" id="KW-0067">ATP-binding</keyword>
<dbReference type="InterPro" id="IPR004364">
    <property type="entry name" value="Aa-tRNA-synt_II"/>
</dbReference>
<comment type="caution">
    <text evidence="13">The sequence shown here is derived from an EMBL/GenBank/DDBJ whole genome shotgun (WGS) entry which is preliminary data.</text>
</comment>
<evidence type="ECO:0000256" key="9">
    <source>
        <dbReference type="ARBA" id="ARBA00023146"/>
    </source>
</evidence>
<dbReference type="InterPro" id="IPR004365">
    <property type="entry name" value="NA-bd_OB_tRNA"/>
</dbReference>
<dbReference type="GO" id="GO:0005829">
    <property type="term" value="C:cytosol"/>
    <property type="evidence" value="ECO:0007669"/>
    <property type="project" value="TreeGrafter"/>
</dbReference>
<evidence type="ECO:0000256" key="5">
    <source>
        <dbReference type="ARBA" id="ARBA00022598"/>
    </source>
</evidence>
<reference evidence="13" key="1">
    <citation type="submission" date="2018-09" db="EMBL/GenBank/DDBJ databases">
        <title>whole genome sequence of T. equiperdum IVM-t1 strain.</title>
        <authorList>
            <person name="Suganuma K."/>
        </authorList>
    </citation>
    <scope>NUCLEOTIDE SEQUENCE [LARGE SCALE GENOMIC DNA]</scope>
    <source>
        <strain evidence="13">IVM-t1</strain>
    </source>
</reference>
<keyword evidence="6" id="KW-0547">Nucleotide-binding</keyword>
<keyword evidence="8" id="KW-0648">Protein biosynthesis</keyword>
<evidence type="ECO:0000256" key="7">
    <source>
        <dbReference type="ARBA" id="ARBA00022840"/>
    </source>
</evidence>
<evidence type="ECO:0000256" key="6">
    <source>
        <dbReference type="ARBA" id="ARBA00022741"/>
    </source>
</evidence>
<evidence type="ECO:0000256" key="10">
    <source>
        <dbReference type="ARBA" id="ARBA00033155"/>
    </source>
</evidence>
<dbReference type="EC" id="6.1.1.12" evidence="3"/>